<name>J9DXP1_WUCBA</name>
<evidence type="ECO:0000313" key="1">
    <source>
        <dbReference type="EMBL" id="EJW74551.1"/>
    </source>
</evidence>
<organism evidence="1 2">
    <name type="scientific">Wuchereria bancrofti</name>
    <dbReference type="NCBI Taxonomy" id="6293"/>
    <lineage>
        <taxon>Eukaryota</taxon>
        <taxon>Metazoa</taxon>
        <taxon>Ecdysozoa</taxon>
        <taxon>Nematoda</taxon>
        <taxon>Chromadorea</taxon>
        <taxon>Rhabditida</taxon>
        <taxon>Spirurina</taxon>
        <taxon>Spiruromorpha</taxon>
        <taxon>Filarioidea</taxon>
        <taxon>Onchocercidae</taxon>
        <taxon>Wuchereria</taxon>
    </lineage>
</organism>
<accession>J9DXP1</accession>
<protein>
    <submittedName>
        <fullName evidence="1">Uncharacterized protein</fullName>
    </submittedName>
</protein>
<dbReference type="EMBL" id="ADBV01012028">
    <property type="protein sequence ID" value="EJW74551.1"/>
    <property type="molecule type" value="Genomic_DNA"/>
</dbReference>
<dbReference type="AlphaFoldDB" id="J9DXP1"/>
<reference evidence="2" key="1">
    <citation type="submission" date="2012-08" db="EMBL/GenBank/DDBJ databases">
        <title>The Genome Sequence of Wuchereria bancrofti.</title>
        <authorList>
            <person name="Nutman T.B."/>
            <person name="Fink D.L."/>
            <person name="Russ C."/>
            <person name="Young S."/>
            <person name="Zeng Q."/>
            <person name="Koehrsen M."/>
            <person name="Alvarado L."/>
            <person name="Berlin A."/>
            <person name="Chapman S.B."/>
            <person name="Chen Z."/>
            <person name="Freedman E."/>
            <person name="Gellesch M."/>
            <person name="Goldberg J."/>
            <person name="Griggs A."/>
            <person name="Gujja S."/>
            <person name="Heilman E.R."/>
            <person name="Heiman D."/>
            <person name="Hepburn T."/>
            <person name="Howarth C."/>
            <person name="Jen D."/>
            <person name="Larson L."/>
            <person name="Lewis B."/>
            <person name="Mehta T."/>
            <person name="Park D."/>
            <person name="Pearson M."/>
            <person name="Roberts A."/>
            <person name="Saif S."/>
            <person name="Shea T."/>
            <person name="Shenoy N."/>
            <person name="Sisk P."/>
            <person name="Stolte C."/>
            <person name="Sykes S."/>
            <person name="Walk T."/>
            <person name="White J."/>
            <person name="Yandava C."/>
            <person name="Haas B."/>
            <person name="Henn M.R."/>
            <person name="Nusbaum C."/>
            <person name="Birren B."/>
        </authorList>
    </citation>
    <scope>NUCLEOTIDE SEQUENCE [LARGE SCALE GENOMIC DNA]</scope>
    <source>
        <strain evidence="2">NA</strain>
    </source>
</reference>
<sequence>MDEQISSITEPEETKKREVVLCNNDGTEQRIVGDELISILNSHYCILELIGILLLSGIDLPVNAQTAAFLKKFDEQTESDNK</sequence>
<gene>
    <name evidence="1" type="ORF">WUBG_14542</name>
</gene>
<proteinExistence type="predicted"/>
<dbReference type="Proteomes" id="UP000004810">
    <property type="component" value="Unassembled WGS sequence"/>
</dbReference>
<feature type="non-terminal residue" evidence="1">
    <location>
        <position position="82"/>
    </location>
</feature>
<comment type="caution">
    <text evidence="1">The sequence shown here is derived from an EMBL/GenBank/DDBJ whole genome shotgun (WGS) entry which is preliminary data.</text>
</comment>
<evidence type="ECO:0000313" key="2">
    <source>
        <dbReference type="Proteomes" id="UP000004810"/>
    </source>
</evidence>